<protein>
    <recommendedName>
        <fullName evidence="3">DNA-binding protein</fullName>
    </recommendedName>
</protein>
<keyword evidence="2" id="KW-1185">Reference proteome</keyword>
<gene>
    <name evidence="1" type="ORF">B2M20_03075</name>
</gene>
<sequence>MEIDPEENGSVDRLLRRKEAAQYVTATYGFPCSPNTLAKLACVSSDGPPFRMAGRIPLYPQDGLDAWARSKIGPLVRSTSEHARHAA</sequence>
<name>A0A1V4I1Q2_NITVU</name>
<evidence type="ECO:0000313" key="1">
    <source>
        <dbReference type="EMBL" id="OPH84133.1"/>
    </source>
</evidence>
<reference evidence="1 2" key="1">
    <citation type="submission" date="2017-02" db="EMBL/GenBank/DDBJ databases">
        <title>Genome sequence of the nitrite-oxidizing bacterium Nitrobacter vulgaris strain Ab1.</title>
        <authorList>
            <person name="Mellbye B.L."/>
            <person name="Davis E.W."/>
            <person name="Spieck E."/>
            <person name="Chang J.H."/>
            <person name="Bottomley P.J."/>
            <person name="Sayavedra-Soto L.A."/>
        </authorList>
    </citation>
    <scope>NUCLEOTIDE SEQUENCE [LARGE SCALE GENOMIC DNA]</scope>
    <source>
        <strain evidence="1 2">Ab1</strain>
    </source>
</reference>
<dbReference type="STRING" id="29421.B2M20_03075"/>
<proteinExistence type="predicted"/>
<evidence type="ECO:0008006" key="3">
    <source>
        <dbReference type="Google" id="ProtNLM"/>
    </source>
</evidence>
<organism evidence="1 2">
    <name type="scientific">Nitrobacter vulgaris</name>
    <dbReference type="NCBI Taxonomy" id="29421"/>
    <lineage>
        <taxon>Bacteria</taxon>
        <taxon>Pseudomonadati</taxon>
        <taxon>Pseudomonadota</taxon>
        <taxon>Alphaproteobacteria</taxon>
        <taxon>Hyphomicrobiales</taxon>
        <taxon>Nitrobacteraceae</taxon>
        <taxon>Nitrobacter</taxon>
    </lineage>
</organism>
<dbReference type="Proteomes" id="UP000189940">
    <property type="component" value="Unassembled WGS sequence"/>
</dbReference>
<comment type="caution">
    <text evidence="1">The sequence shown here is derived from an EMBL/GenBank/DDBJ whole genome shotgun (WGS) entry which is preliminary data.</text>
</comment>
<dbReference type="EMBL" id="MWPQ01000009">
    <property type="protein sequence ID" value="OPH84133.1"/>
    <property type="molecule type" value="Genomic_DNA"/>
</dbReference>
<evidence type="ECO:0000313" key="2">
    <source>
        <dbReference type="Proteomes" id="UP000189940"/>
    </source>
</evidence>
<accession>A0A1V4I1Q2</accession>
<dbReference type="AlphaFoldDB" id="A0A1V4I1Q2"/>